<reference evidence="2" key="1">
    <citation type="submission" date="2022-04" db="EMBL/GenBank/DDBJ databases">
        <title>A functionally conserved STORR gene fusion in Papaver species that diverged 16.8 million years ago.</title>
        <authorList>
            <person name="Catania T."/>
        </authorList>
    </citation>
    <scope>NUCLEOTIDE SEQUENCE</scope>
    <source>
        <strain evidence="2">S-188037</strain>
    </source>
</reference>
<dbReference type="Pfam" id="PF05542">
    <property type="entry name" value="DUF760"/>
    <property type="match status" value="2"/>
</dbReference>
<comment type="caution">
    <text evidence="2">The sequence shown here is derived from an EMBL/GenBank/DDBJ whole genome shotgun (WGS) entry which is preliminary data.</text>
</comment>
<accession>A0AAD4TC13</accession>
<dbReference type="Proteomes" id="UP001202328">
    <property type="component" value="Unassembled WGS sequence"/>
</dbReference>
<evidence type="ECO:0000256" key="1">
    <source>
        <dbReference type="SAM" id="MobiDB-lite"/>
    </source>
</evidence>
<keyword evidence="3" id="KW-1185">Reference proteome</keyword>
<dbReference type="InterPro" id="IPR008479">
    <property type="entry name" value="DUF760"/>
</dbReference>
<dbReference type="PANTHER" id="PTHR33598">
    <property type="entry name" value="OS02G0833400 PROTEIN"/>
    <property type="match status" value="1"/>
</dbReference>
<evidence type="ECO:0000313" key="2">
    <source>
        <dbReference type="EMBL" id="KAI3954043.1"/>
    </source>
</evidence>
<sequence>MASTTRALLLSRFSDLSLHLQNPKSPISHHSNNSIKPFHFIKKQQSLSQLHRYSSSFNPAVVNCVFSGVDGGGGGGLADEFVSTNRKSGYFDREFSVIENMLKKIEPLDTSVISKGVSSAAKDSMKKTISTMLGLLPSDQFSVTIRVSKGPLDHLLASSIITGYTLWNAEYRVHLMRNFDISPGSNQASPYFQVPEEGSDNDIDKRGEEGEDGVIEEKKMGENLVDSGIPEGLGELSPEVVNYIKMLQSELASVKELNSQKQETMQSEYKEENNDLLGYLRSLDPDMVTELSRPSSSEVEEIVHQLVQNIMQRFYKDDPASSFFEDSVFGEIGSYPGSDVDPDSVGTSRDYLAKLLFWCMLLGHHLRSLENRLHLSCVVGLL</sequence>
<gene>
    <name evidence="2" type="ORF">MKW98_017867</name>
</gene>
<organism evidence="2 3">
    <name type="scientific">Papaver atlanticum</name>
    <dbReference type="NCBI Taxonomy" id="357466"/>
    <lineage>
        <taxon>Eukaryota</taxon>
        <taxon>Viridiplantae</taxon>
        <taxon>Streptophyta</taxon>
        <taxon>Embryophyta</taxon>
        <taxon>Tracheophyta</taxon>
        <taxon>Spermatophyta</taxon>
        <taxon>Magnoliopsida</taxon>
        <taxon>Ranunculales</taxon>
        <taxon>Papaveraceae</taxon>
        <taxon>Papaveroideae</taxon>
        <taxon>Papaver</taxon>
    </lineage>
</organism>
<protein>
    <recommendedName>
        <fullName evidence="4">Seed maturation-like protein</fullName>
    </recommendedName>
</protein>
<evidence type="ECO:0000313" key="3">
    <source>
        <dbReference type="Proteomes" id="UP001202328"/>
    </source>
</evidence>
<feature type="region of interest" description="Disordered" evidence="1">
    <location>
        <begin position="195"/>
        <end position="214"/>
    </location>
</feature>
<evidence type="ECO:0008006" key="4">
    <source>
        <dbReference type="Google" id="ProtNLM"/>
    </source>
</evidence>
<dbReference type="EMBL" id="JAJJMB010002020">
    <property type="protein sequence ID" value="KAI3954043.1"/>
    <property type="molecule type" value="Genomic_DNA"/>
</dbReference>
<dbReference type="PANTHER" id="PTHR33598:SF10">
    <property type="entry name" value="SEED MATURATION-LIKE PROTEIN"/>
    <property type="match status" value="1"/>
</dbReference>
<name>A0AAD4TC13_9MAGN</name>
<proteinExistence type="predicted"/>
<dbReference type="AlphaFoldDB" id="A0AAD4TC13"/>